<sequence length="356" mass="38664">MAAIVPRNSRTRQHTRRTPPDLKLQETSSSSTSSGRVQTLSNSNSSASINSQRSQLQQQQQQQHYYQGQGPQRQPSPHHADPLTGGGGGLNQFHAYSAHYPSYRPYTPTTPTTPTAVHALAIPMTPTAAAIGSGFPISPRLEHSASFSGQNGNSKSAVSMAGGLFPYTNKNQRRSSTTRRIPSNESSLYDPYRSRQPGVSSNRVKNAGQERYRAITAAFYRGAVGALLVYDISKLSTFENLERWLNELREHAGANIIIMLVGNKSDLRHLRAVGTEDAKEFAEKHKLMFLETSALDGTNINQAFKQVMTEIHKAVSTSTPANGLPGLKPGHGKTVMPSLVLSATSKNTAARSGCCY</sequence>
<feature type="compositionally biased region" description="Low complexity" evidence="2">
    <location>
        <begin position="41"/>
        <end position="77"/>
    </location>
</feature>
<comment type="caution">
    <text evidence="3">The sequence shown here is derived from an EMBL/GenBank/DDBJ whole genome shotgun (WGS) entry which is preliminary data.</text>
</comment>
<dbReference type="InterPro" id="IPR027417">
    <property type="entry name" value="P-loop_NTPase"/>
</dbReference>
<dbReference type="SUPFAM" id="SSF52540">
    <property type="entry name" value="P-loop containing nucleoside triphosphate hydrolases"/>
    <property type="match status" value="1"/>
</dbReference>
<dbReference type="PRINTS" id="PR00449">
    <property type="entry name" value="RASTRNSFRMNG"/>
</dbReference>
<dbReference type="InterPro" id="IPR001806">
    <property type="entry name" value="Small_GTPase"/>
</dbReference>
<gene>
    <name evidence="3" type="ORF">BG011_005974</name>
</gene>
<feature type="compositionally biased region" description="Polar residues" evidence="2">
    <location>
        <begin position="178"/>
        <end position="187"/>
    </location>
</feature>
<comment type="similarity">
    <text evidence="1">Belongs to the small GTPase superfamily. Rab family.</text>
</comment>
<evidence type="ECO:0000256" key="1">
    <source>
        <dbReference type="ARBA" id="ARBA00006270"/>
    </source>
</evidence>
<proteinExistence type="inferred from homology"/>
<feature type="region of interest" description="Disordered" evidence="2">
    <location>
        <begin position="164"/>
        <end position="202"/>
    </location>
</feature>
<evidence type="ECO:0000313" key="3">
    <source>
        <dbReference type="EMBL" id="KAG0264851.1"/>
    </source>
</evidence>
<evidence type="ECO:0000313" key="4">
    <source>
        <dbReference type="Proteomes" id="UP000726737"/>
    </source>
</evidence>
<dbReference type="PROSITE" id="PS51421">
    <property type="entry name" value="RAS"/>
    <property type="match status" value="1"/>
</dbReference>
<dbReference type="InterPro" id="IPR050209">
    <property type="entry name" value="Rab_GTPases_membrane_traffic"/>
</dbReference>
<dbReference type="PANTHER" id="PTHR47979">
    <property type="entry name" value="DRAB11-RELATED"/>
    <property type="match status" value="1"/>
</dbReference>
<dbReference type="SMART" id="SM00173">
    <property type="entry name" value="RAS"/>
    <property type="match status" value="1"/>
</dbReference>
<dbReference type="EMBL" id="JAAAJA010000042">
    <property type="protein sequence ID" value="KAG0264851.1"/>
    <property type="molecule type" value="Genomic_DNA"/>
</dbReference>
<dbReference type="SMART" id="SM00174">
    <property type="entry name" value="RHO"/>
    <property type="match status" value="1"/>
</dbReference>
<dbReference type="GO" id="GO:0003924">
    <property type="term" value="F:GTPase activity"/>
    <property type="evidence" value="ECO:0007669"/>
    <property type="project" value="InterPro"/>
</dbReference>
<dbReference type="AlphaFoldDB" id="A0A9P6U9E5"/>
<dbReference type="SMART" id="SM00175">
    <property type="entry name" value="RAB"/>
    <property type="match status" value="1"/>
</dbReference>
<dbReference type="FunFam" id="3.40.50.300:FF:001447">
    <property type="entry name" value="Ras-related protein Rab-1B"/>
    <property type="match status" value="1"/>
</dbReference>
<organism evidence="3 4">
    <name type="scientific">Mortierella polycephala</name>
    <dbReference type="NCBI Taxonomy" id="41804"/>
    <lineage>
        <taxon>Eukaryota</taxon>
        <taxon>Fungi</taxon>
        <taxon>Fungi incertae sedis</taxon>
        <taxon>Mucoromycota</taxon>
        <taxon>Mortierellomycotina</taxon>
        <taxon>Mortierellomycetes</taxon>
        <taxon>Mortierellales</taxon>
        <taxon>Mortierellaceae</taxon>
        <taxon>Mortierella</taxon>
    </lineage>
</organism>
<accession>A0A9P6U9E5</accession>
<dbReference type="GO" id="GO:0005525">
    <property type="term" value="F:GTP binding"/>
    <property type="evidence" value="ECO:0007669"/>
    <property type="project" value="InterPro"/>
</dbReference>
<dbReference type="Pfam" id="PF00071">
    <property type="entry name" value="Ras"/>
    <property type="match status" value="1"/>
</dbReference>
<dbReference type="PROSITE" id="PS51419">
    <property type="entry name" value="RAB"/>
    <property type="match status" value="1"/>
</dbReference>
<dbReference type="Gene3D" id="3.40.50.300">
    <property type="entry name" value="P-loop containing nucleotide triphosphate hydrolases"/>
    <property type="match status" value="1"/>
</dbReference>
<keyword evidence="4" id="KW-1185">Reference proteome</keyword>
<name>A0A9P6U9E5_9FUNG</name>
<evidence type="ECO:0000256" key="2">
    <source>
        <dbReference type="SAM" id="MobiDB-lite"/>
    </source>
</evidence>
<protein>
    <submittedName>
        <fullName evidence="3">Uncharacterized protein</fullName>
    </submittedName>
</protein>
<reference evidence="3" key="1">
    <citation type="journal article" date="2020" name="Fungal Divers.">
        <title>Resolving the Mortierellaceae phylogeny through synthesis of multi-gene phylogenetics and phylogenomics.</title>
        <authorList>
            <person name="Vandepol N."/>
            <person name="Liber J."/>
            <person name="Desiro A."/>
            <person name="Na H."/>
            <person name="Kennedy M."/>
            <person name="Barry K."/>
            <person name="Grigoriev I.V."/>
            <person name="Miller A.N."/>
            <person name="O'Donnell K."/>
            <person name="Stajich J.E."/>
            <person name="Bonito G."/>
        </authorList>
    </citation>
    <scope>NUCLEOTIDE SEQUENCE</scope>
    <source>
        <strain evidence="3">KOD948</strain>
    </source>
</reference>
<feature type="region of interest" description="Disordered" evidence="2">
    <location>
        <begin position="1"/>
        <end position="92"/>
    </location>
</feature>
<dbReference type="NCBIfam" id="TIGR00231">
    <property type="entry name" value="small_GTP"/>
    <property type="match status" value="1"/>
</dbReference>
<dbReference type="InterPro" id="IPR005225">
    <property type="entry name" value="Small_GTP-bd"/>
</dbReference>
<dbReference type="Proteomes" id="UP000726737">
    <property type="component" value="Unassembled WGS sequence"/>
</dbReference>